<reference evidence="1 2" key="1">
    <citation type="submission" date="2019-09" db="EMBL/GenBank/DDBJ databases">
        <title>Phylogeny of genus Pseudoclavibacter and closely related genus.</title>
        <authorList>
            <person name="Li Y."/>
        </authorList>
    </citation>
    <scope>NUCLEOTIDE SEQUENCE [LARGE SCALE GENOMIC DNA]</scope>
    <source>
        <strain evidence="1 2">EGI 60007</strain>
    </source>
</reference>
<accession>A0A6H9WJS2</accession>
<dbReference type="AlphaFoldDB" id="A0A6H9WJS2"/>
<dbReference type="RefSeq" id="WP_158028033.1">
    <property type="nucleotide sequence ID" value="NZ_BMHG01000001.1"/>
</dbReference>
<dbReference type="EMBL" id="WBJY01000001">
    <property type="protein sequence ID" value="KAB1649443.1"/>
    <property type="molecule type" value="Genomic_DNA"/>
</dbReference>
<organism evidence="1 2">
    <name type="scientific">Pseudoclavibacter endophyticus</name>
    <dbReference type="NCBI Taxonomy" id="1778590"/>
    <lineage>
        <taxon>Bacteria</taxon>
        <taxon>Bacillati</taxon>
        <taxon>Actinomycetota</taxon>
        <taxon>Actinomycetes</taxon>
        <taxon>Micrococcales</taxon>
        <taxon>Microbacteriaceae</taxon>
        <taxon>Pseudoclavibacter</taxon>
    </lineage>
</organism>
<keyword evidence="2" id="KW-1185">Reference proteome</keyword>
<name>A0A6H9WJS2_9MICO</name>
<sequence>MTTRDLISWLGHAQPNDEQLDAINAAADAAERIYPLEQAGEREDVLSGATQVILGDTTLDQLAAKLGTARRAKAQAMDRLRGAIIAAAHAGVSESEIARRAGVNRMTVRAALGK</sequence>
<dbReference type="Proteomes" id="UP000431744">
    <property type="component" value="Unassembled WGS sequence"/>
</dbReference>
<evidence type="ECO:0000313" key="2">
    <source>
        <dbReference type="Proteomes" id="UP000431744"/>
    </source>
</evidence>
<gene>
    <name evidence="1" type="ORF">F8O04_04035</name>
</gene>
<protein>
    <submittedName>
        <fullName evidence="1">Uncharacterized protein</fullName>
    </submittedName>
</protein>
<proteinExistence type="predicted"/>
<evidence type="ECO:0000313" key="1">
    <source>
        <dbReference type="EMBL" id="KAB1649443.1"/>
    </source>
</evidence>
<comment type="caution">
    <text evidence="1">The sequence shown here is derived from an EMBL/GenBank/DDBJ whole genome shotgun (WGS) entry which is preliminary data.</text>
</comment>